<feature type="compositionally biased region" description="Pro residues" evidence="6">
    <location>
        <begin position="305"/>
        <end position="314"/>
    </location>
</feature>
<comment type="similarity">
    <text evidence="2">Belongs to the SNAP-25 family.</text>
</comment>
<dbReference type="GO" id="GO:0016192">
    <property type="term" value="P:vesicle-mediated transport"/>
    <property type="evidence" value="ECO:0007669"/>
    <property type="project" value="UniProtKB-ARBA"/>
</dbReference>
<dbReference type="CDD" id="cd15841">
    <property type="entry name" value="SNARE_Qc"/>
    <property type="match status" value="1"/>
</dbReference>
<feature type="compositionally biased region" description="Low complexity" evidence="6">
    <location>
        <begin position="319"/>
        <end position="332"/>
    </location>
</feature>
<dbReference type="GO" id="GO:0005484">
    <property type="term" value="F:SNAP receptor activity"/>
    <property type="evidence" value="ECO:0007669"/>
    <property type="project" value="InterPro"/>
</dbReference>
<evidence type="ECO:0000256" key="3">
    <source>
        <dbReference type="ARBA" id="ARBA00022448"/>
    </source>
</evidence>
<feature type="domain" description="BAG" evidence="8">
    <location>
        <begin position="459"/>
        <end position="502"/>
    </location>
</feature>
<dbReference type="GO" id="GO:0031201">
    <property type="term" value="C:SNARE complex"/>
    <property type="evidence" value="ECO:0007669"/>
    <property type="project" value="InterPro"/>
</dbReference>
<dbReference type="AlphaFoldDB" id="A0A6V7QE93"/>
<reference evidence="9" key="1">
    <citation type="submission" date="2020-07" db="EMBL/GenBank/DDBJ databases">
        <authorList>
            <person name="Lin J."/>
        </authorList>
    </citation>
    <scope>NUCLEOTIDE SEQUENCE</scope>
</reference>
<evidence type="ECO:0000256" key="6">
    <source>
        <dbReference type="SAM" id="MobiDB-lite"/>
    </source>
</evidence>
<dbReference type="GO" id="GO:0005886">
    <property type="term" value="C:plasma membrane"/>
    <property type="evidence" value="ECO:0007669"/>
    <property type="project" value="TreeGrafter"/>
</dbReference>
<dbReference type="PANTHER" id="PTHR19305">
    <property type="entry name" value="SYNAPTOSOMAL ASSOCIATED PROTEIN"/>
    <property type="match status" value="1"/>
</dbReference>
<feature type="region of interest" description="Disordered" evidence="6">
    <location>
        <begin position="528"/>
        <end position="584"/>
    </location>
</feature>
<keyword evidence="3" id="KW-0813">Transport</keyword>
<feature type="region of interest" description="Disordered" evidence="6">
    <location>
        <begin position="1"/>
        <end position="72"/>
    </location>
</feature>
<dbReference type="GO" id="GO:0015031">
    <property type="term" value="P:protein transport"/>
    <property type="evidence" value="ECO:0007669"/>
    <property type="project" value="UniProtKB-KW"/>
</dbReference>
<evidence type="ECO:0000256" key="4">
    <source>
        <dbReference type="ARBA" id="ARBA00022927"/>
    </source>
</evidence>
<sequence length="661" mass="73575">MSNANIMRTPNDKDSKQRSVDCRFSGTNQFDSDSELDLDRKPPRAFSAPPISKANCSKNSQHSHKENEEKGTSTFSFFSGFSAERNRYRNDFNGSESIENQSAQELENYAACKSEETTKKVNGCLRIAEEIRESASRALLMLHQQGQQITQTHKSAVDIENDLSRGEKLLASLGGIFSRTWKPTKASPIKGPLLTGDDSFERKGNHMEQRRRLGISGPSLQSSPQNTPHEPTSALEITEIEKAKQDNALSDLSNLLGELKEMAVDMGAELDRQTAALGHMEDDVEVLNSRVKGANIRGRRLLGNRPPPPPPPIPQTLFPSSLLSTPIPISNPTHLPKPINPHLTITTISSSSSTPSTAASPPSNPLSPASPLLPIPLPVHAHSKRSPSPKKHLFSQPPPPPPQTLQDLAARTIQTHFRLFLVRRSQTLRHLKRLASIKSRVAALRSSLSDKTHLHPGALSESAMALLLELDAIQGGDPMIREGKRSISRELTRMLDFVDKVLVKEKELMEIPENAYRVIPPTRTGKKVSFLENEKGKRSPVSSASHEPFSEKRDLLQRLRRDSGENGIHGSHHQLNGEEEEEEKKRRRRRRRREELREQFREPESEVGALRPIAGANGAQEIDCFEATGYYNRSTVLVRLLYVTAEGQIDENKGQGKENED</sequence>
<dbReference type="InterPro" id="IPR000727">
    <property type="entry name" value="T_SNARE_dom"/>
</dbReference>
<dbReference type="InterPro" id="IPR003103">
    <property type="entry name" value="BAG_domain"/>
</dbReference>
<evidence type="ECO:0000313" key="9">
    <source>
        <dbReference type="EMBL" id="CAD1841281.1"/>
    </source>
</evidence>
<dbReference type="GO" id="GO:0051087">
    <property type="term" value="F:protein-folding chaperone binding"/>
    <property type="evidence" value="ECO:0007669"/>
    <property type="project" value="InterPro"/>
</dbReference>
<evidence type="ECO:0000256" key="5">
    <source>
        <dbReference type="ARBA" id="ARBA00023136"/>
    </source>
</evidence>
<gene>
    <name evidence="9" type="ORF">CB5_LOCUS24492</name>
</gene>
<dbReference type="PANTHER" id="PTHR19305:SF9">
    <property type="entry name" value="SYNAPTOSOMAL-ASSOCIATED PROTEIN 29"/>
    <property type="match status" value="1"/>
</dbReference>
<name>A0A6V7QE93_ANACO</name>
<evidence type="ECO:0000256" key="1">
    <source>
        <dbReference type="ARBA" id="ARBA00004370"/>
    </source>
</evidence>
<feature type="compositionally biased region" description="Low complexity" evidence="6">
    <location>
        <begin position="343"/>
        <end position="370"/>
    </location>
</feature>
<proteinExistence type="inferred from homology"/>
<organism evidence="9">
    <name type="scientific">Ananas comosus var. bracteatus</name>
    <name type="common">red pineapple</name>
    <dbReference type="NCBI Taxonomy" id="296719"/>
    <lineage>
        <taxon>Eukaryota</taxon>
        <taxon>Viridiplantae</taxon>
        <taxon>Streptophyta</taxon>
        <taxon>Embryophyta</taxon>
        <taxon>Tracheophyta</taxon>
        <taxon>Spermatophyta</taxon>
        <taxon>Magnoliopsida</taxon>
        <taxon>Liliopsida</taxon>
        <taxon>Poales</taxon>
        <taxon>Bromeliaceae</taxon>
        <taxon>Bromelioideae</taxon>
        <taxon>Ananas</taxon>
    </lineage>
</organism>
<dbReference type="PROSITE" id="PS50192">
    <property type="entry name" value="T_SNARE"/>
    <property type="match status" value="1"/>
</dbReference>
<dbReference type="EMBL" id="LR862135">
    <property type="protein sequence ID" value="CAD1841281.1"/>
    <property type="molecule type" value="Genomic_DNA"/>
</dbReference>
<dbReference type="PROSITE" id="PS51035">
    <property type="entry name" value="BAG"/>
    <property type="match status" value="1"/>
</dbReference>
<comment type="subcellular location">
    <subcellularLocation>
        <location evidence="1">Membrane</location>
    </subcellularLocation>
</comment>
<feature type="compositionally biased region" description="Basic and acidic residues" evidence="6">
    <location>
        <begin position="548"/>
        <end position="564"/>
    </location>
</feature>
<accession>A0A6V7QE93</accession>
<evidence type="ECO:0000259" key="8">
    <source>
        <dbReference type="PROSITE" id="PS51035"/>
    </source>
</evidence>
<dbReference type="SMART" id="SM00397">
    <property type="entry name" value="t_SNARE"/>
    <property type="match status" value="2"/>
</dbReference>
<keyword evidence="5" id="KW-0472">Membrane</keyword>
<dbReference type="Gene3D" id="1.20.5.110">
    <property type="match status" value="2"/>
</dbReference>
<keyword evidence="4" id="KW-0653">Protein transport</keyword>
<feature type="domain" description="T-SNARE coiled-coil homology" evidence="7">
    <location>
        <begin position="239"/>
        <end position="301"/>
    </location>
</feature>
<feature type="compositionally biased region" description="Basic and acidic residues" evidence="6">
    <location>
        <begin position="10"/>
        <end position="21"/>
    </location>
</feature>
<dbReference type="SUPFAM" id="SSF63491">
    <property type="entry name" value="BAG domain"/>
    <property type="match status" value="1"/>
</dbReference>
<dbReference type="FunFam" id="1.20.5.110:FF:000031">
    <property type="entry name" value="SNAP25 homologous protein SNAP33"/>
    <property type="match status" value="1"/>
</dbReference>
<feature type="compositionally biased region" description="Basic and acidic residues" evidence="6">
    <location>
        <begin position="199"/>
        <end position="209"/>
    </location>
</feature>
<feature type="compositionally biased region" description="Basic residues" evidence="6">
    <location>
        <begin position="381"/>
        <end position="393"/>
    </location>
</feature>
<dbReference type="Pfam" id="PF02179">
    <property type="entry name" value="BAG"/>
    <property type="match status" value="1"/>
</dbReference>
<evidence type="ECO:0000259" key="7">
    <source>
        <dbReference type="PROSITE" id="PS50192"/>
    </source>
</evidence>
<protein>
    <submittedName>
        <fullName evidence="9">Uncharacterized protein</fullName>
    </submittedName>
</protein>
<evidence type="ECO:0000256" key="2">
    <source>
        <dbReference type="ARBA" id="ARBA00009480"/>
    </source>
</evidence>
<feature type="region of interest" description="Disordered" evidence="6">
    <location>
        <begin position="188"/>
        <end position="209"/>
    </location>
</feature>
<dbReference type="CDD" id="cd15861">
    <property type="entry name" value="SNARE_SNAP25N_23N_29N_SEC9N"/>
    <property type="match status" value="1"/>
</dbReference>
<dbReference type="SUPFAM" id="SSF58038">
    <property type="entry name" value="SNARE fusion complex"/>
    <property type="match status" value="2"/>
</dbReference>
<dbReference type="InterPro" id="IPR044766">
    <property type="entry name" value="NPSN/SNAP25-like_N_SNARE"/>
</dbReference>
<feature type="region of interest" description="Disordered" evidence="6">
    <location>
        <begin position="297"/>
        <end position="405"/>
    </location>
</feature>